<dbReference type="AlphaFoldDB" id="A0A0R2PWQ1"/>
<feature type="domain" description="Nudix hydrolase" evidence="5">
    <location>
        <begin position="5"/>
        <end position="148"/>
    </location>
</feature>
<accession>A0A0R2PWQ1</accession>
<dbReference type="NCBIfam" id="NF001936">
    <property type="entry name" value="PRK00714.1-3"/>
    <property type="match status" value="1"/>
</dbReference>
<comment type="caution">
    <text evidence="6">The sequence shown here is derived from an EMBL/GenBank/DDBJ whole genome shotgun (WGS) entry which is preliminary data.</text>
</comment>
<dbReference type="InterPro" id="IPR020476">
    <property type="entry name" value="Nudix_hydrolase"/>
</dbReference>
<dbReference type="InterPro" id="IPR022927">
    <property type="entry name" value="RppH"/>
</dbReference>
<dbReference type="InterPro" id="IPR000086">
    <property type="entry name" value="NUDIX_hydrolase_dom"/>
</dbReference>
<evidence type="ECO:0000313" key="6">
    <source>
        <dbReference type="EMBL" id="KRO41323.1"/>
    </source>
</evidence>
<evidence type="ECO:0000256" key="1">
    <source>
        <dbReference type="ARBA" id="ARBA00001936"/>
    </source>
</evidence>
<dbReference type="InterPro" id="IPR020084">
    <property type="entry name" value="NUDIX_hydrolase_CS"/>
</dbReference>
<dbReference type="PRINTS" id="PR00502">
    <property type="entry name" value="NUDIXFAMILY"/>
</dbReference>
<dbReference type="PANTHER" id="PTHR23114:SF17">
    <property type="entry name" value="M7GPPPN-MRNA HYDROLASE"/>
    <property type="match status" value="1"/>
</dbReference>
<reference evidence="7" key="1">
    <citation type="submission" date="2015-10" db="EMBL/GenBank/DDBJ databases">
        <title>Metagenome-Assembled Genomes uncover a global brackish microbiome.</title>
        <authorList>
            <person name="Hugerth L.W."/>
            <person name="Larsson J."/>
            <person name="Alneberg J."/>
            <person name="Lindh M.V."/>
            <person name="Legrand C."/>
            <person name="Pinhassi J."/>
            <person name="Andersson A."/>
        </authorList>
    </citation>
    <scope>NUCLEOTIDE SEQUENCE [LARGE SCALE GENOMIC DNA]</scope>
</reference>
<protein>
    <submittedName>
        <fullName evidence="6">NUDIX hydrolase</fullName>
    </submittedName>
</protein>
<dbReference type="GO" id="GO:0005737">
    <property type="term" value="C:cytoplasm"/>
    <property type="evidence" value="ECO:0007669"/>
    <property type="project" value="TreeGrafter"/>
</dbReference>
<dbReference type="SUPFAM" id="SSF55811">
    <property type="entry name" value="Nudix"/>
    <property type="match status" value="1"/>
</dbReference>
<dbReference type="NCBIfam" id="NF001937">
    <property type="entry name" value="PRK00714.1-4"/>
    <property type="match status" value="1"/>
</dbReference>
<evidence type="ECO:0000259" key="5">
    <source>
        <dbReference type="PROSITE" id="PS51462"/>
    </source>
</evidence>
<evidence type="ECO:0000256" key="2">
    <source>
        <dbReference type="ARBA" id="ARBA00001946"/>
    </source>
</evidence>
<dbReference type="PROSITE" id="PS51462">
    <property type="entry name" value="NUDIX"/>
    <property type="match status" value="1"/>
</dbReference>
<comment type="similarity">
    <text evidence="4">Belongs to the Nudix hydrolase family.</text>
</comment>
<dbReference type="Gene3D" id="3.90.79.10">
    <property type="entry name" value="Nucleoside Triphosphate Pyrophosphohydrolase"/>
    <property type="match status" value="1"/>
</dbReference>
<dbReference type="Pfam" id="PF00293">
    <property type="entry name" value="NUDIX"/>
    <property type="match status" value="1"/>
</dbReference>
<comment type="cofactor">
    <cofactor evidence="1">
        <name>Mn(2+)</name>
        <dbReference type="ChEBI" id="CHEBI:29035"/>
    </cofactor>
</comment>
<evidence type="ECO:0000256" key="3">
    <source>
        <dbReference type="ARBA" id="ARBA00022801"/>
    </source>
</evidence>
<dbReference type="CDD" id="cd03671">
    <property type="entry name" value="NUDIX_Ap4A_hydrolase_plant_like"/>
    <property type="match status" value="1"/>
</dbReference>
<proteinExistence type="inferred from homology"/>
<dbReference type="GO" id="GO:0006402">
    <property type="term" value="P:mRNA catabolic process"/>
    <property type="evidence" value="ECO:0007669"/>
    <property type="project" value="TreeGrafter"/>
</dbReference>
<organism evidence="6 7">
    <name type="scientific">SAR86 cluster bacterium BACL1 MAG-120920-bin57</name>
    <dbReference type="NCBI Taxonomy" id="1655571"/>
    <lineage>
        <taxon>Bacteria</taxon>
        <taxon>Pseudomonadati</taxon>
        <taxon>Pseudomonadota</taxon>
        <taxon>Gammaproteobacteria</taxon>
        <taxon>SAR86 cluster</taxon>
    </lineage>
</organism>
<dbReference type="Proteomes" id="UP000050874">
    <property type="component" value="Unassembled WGS sequence"/>
</dbReference>
<dbReference type="EMBL" id="LIAV01000008">
    <property type="protein sequence ID" value="KRO41323.1"/>
    <property type="molecule type" value="Genomic_DNA"/>
</dbReference>
<evidence type="ECO:0000313" key="7">
    <source>
        <dbReference type="Proteomes" id="UP000050874"/>
    </source>
</evidence>
<dbReference type="NCBIfam" id="NF001938">
    <property type="entry name" value="PRK00714.1-5"/>
    <property type="match status" value="1"/>
</dbReference>
<dbReference type="GO" id="GO:0034353">
    <property type="term" value="F:mRNA 5'-diphosphatase activity"/>
    <property type="evidence" value="ECO:0007669"/>
    <property type="project" value="TreeGrafter"/>
</dbReference>
<dbReference type="PROSITE" id="PS00893">
    <property type="entry name" value="NUDIX_BOX"/>
    <property type="match status" value="1"/>
</dbReference>
<keyword evidence="3 4" id="KW-0378">Hydrolase</keyword>
<dbReference type="PANTHER" id="PTHR23114">
    <property type="entry name" value="M7GPPPN-MRNA HYDROLASE"/>
    <property type="match status" value="1"/>
</dbReference>
<name>A0A0R2PWQ1_9GAMM</name>
<dbReference type="InterPro" id="IPR015797">
    <property type="entry name" value="NUDIX_hydrolase-like_dom_sf"/>
</dbReference>
<gene>
    <name evidence="6" type="ORF">ABR63_07425</name>
</gene>
<evidence type="ECO:0000256" key="4">
    <source>
        <dbReference type="RuleBase" id="RU003476"/>
    </source>
</evidence>
<comment type="cofactor">
    <cofactor evidence="2">
        <name>Mg(2+)</name>
        <dbReference type="ChEBI" id="CHEBI:18420"/>
    </cofactor>
</comment>
<sequence>MNDKSYRKNVGLIVLNSRNQLLICQRKDQKTWQFPQGGIDAGESPKVAARRELFEEVGIGKNDVSIIKESEHWYPYDLPQKYQNRSDSMKKFKGQTQKWFMLKANIEFEINLLNQMPQEFVAYQWVSFWYPLSHIVSFKKDVYLSVLNEFLPAYIEIAHG</sequence>